<dbReference type="SUPFAM" id="SSF46785">
    <property type="entry name" value="Winged helix' DNA-binding domain"/>
    <property type="match status" value="1"/>
</dbReference>
<evidence type="ECO:0000256" key="4">
    <source>
        <dbReference type="ARBA" id="ARBA00023163"/>
    </source>
</evidence>
<dbReference type="InterPro" id="IPR005119">
    <property type="entry name" value="LysR_subst-bd"/>
</dbReference>
<sequence>MPDLDIALLRSFVTVSRSGSMRAAALRIGRTQSAVSLQIKRLEDLVGEELFHRTGSGVALTVAGERFFPGAERVLAAHDETLGSIRQDDLCGSIVFGCPEDYLTAFFPDLLRRYGAAHPGIEIEVISAPTVELRPLLQRRRIDLAIVSLPDTADPSDIIRYEPLVWIASTDAPALLQEPILPLALSAPDSLDHIEARRAMDAGSRPYRVAHASNGLAGLLAIARSGLAVSVATRAAVPSDLSIITNGLPPLPKLGISLAYASARPSPASRSFGRFVALNLT</sequence>
<dbReference type="PRINTS" id="PR00039">
    <property type="entry name" value="HTHLYSR"/>
</dbReference>
<dbReference type="OrthoDB" id="8097684at2"/>
<protein>
    <submittedName>
        <fullName evidence="6">HTH-type transcriptional regulator GltR</fullName>
    </submittedName>
</protein>
<dbReference type="GO" id="GO:0003700">
    <property type="term" value="F:DNA-binding transcription factor activity"/>
    <property type="evidence" value="ECO:0007669"/>
    <property type="project" value="InterPro"/>
</dbReference>
<evidence type="ECO:0000256" key="2">
    <source>
        <dbReference type="ARBA" id="ARBA00023015"/>
    </source>
</evidence>
<dbReference type="InterPro" id="IPR036390">
    <property type="entry name" value="WH_DNA-bd_sf"/>
</dbReference>
<evidence type="ECO:0000313" key="7">
    <source>
        <dbReference type="Proteomes" id="UP000192273"/>
    </source>
</evidence>
<dbReference type="Proteomes" id="UP000192273">
    <property type="component" value="Chromosome"/>
</dbReference>
<dbReference type="EMBL" id="CP020474">
    <property type="protein sequence ID" value="ARE84781.1"/>
    <property type="molecule type" value="Genomic_DNA"/>
</dbReference>
<dbReference type="Pfam" id="PF03466">
    <property type="entry name" value="LysR_substrate"/>
    <property type="match status" value="1"/>
</dbReference>
<comment type="similarity">
    <text evidence="1">Belongs to the LysR transcriptional regulatory family.</text>
</comment>
<dbReference type="PANTHER" id="PTHR30579:SF7">
    <property type="entry name" value="HTH-TYPE TRANSCRIPTIONAL REGULATOR LRHA-RELATED"/>
    <property type="match status" value="1"/>
</dbReference>
<dbReference type="PANTHER" id="PTHR30579">
    <property type="entry name" value="TRANSCRIPTIONAL REGULATOR"/>
    <property type="match status" value="1"/>
</dbReference>
<dbReference type="Pfam" id="PF00126">
    <property type="entry name" value="HTH_1"/>
    <property type="match status" value="1"/>
</dbReference>
<keyword evidence="3" id="KW-0238">DNA-binding</keyword>
<evidence type="ECO:0000256" key="3">
    <source>
        <dbReference type="ARBA" id="ARBA00023125"/>
    </source>
</evidence>
<gene>
    <name evidence="6" type="primary">gltR</name>
    <name evidence="6" type="ORF">ROSMUCSMR3_03319</name>
</gene>
<keyword evidence="7" id="KW-1185">Reference proteome</keyword>
<dbReference type="KEGG" id="rmm:ROSMUCSMR3_03319"/>
<dbReference type="FunFam" id="1.10.10.10:FF:000001">
    <property type="entry name" value="LysR family transcriptional regulator"/>
    <property type="match status" value="1"/>
</dbReference>
<accession>A0A1V0RSQ6</accession>
<dbReference type="RefSeq" id="WP_081508004.1">
    <property type="nucleotide sequence ID" value="NZ_CP020474.1"/>
</dbReference>
<organism evidence="6 7">
    <name type="scientific">Roseovarius mucosus</name>
    <dbReference type="NCBI Taxonomy" id="215743"/>
    <lineage>
        <taxon>Bacteria</taxon>
        <taxon>Pseudomonadati</taxon>
        <taxon>Pseudomonadota</taxon>
        <taxon>Alphaproteobacteria</taxon>
        <taxon>Rhodobacterales</taxon>
        <taxon>Roseobacteraceae</taxon>
        <taxon>Roseovarius</taxon>
    </lineage>
</organism>
<feature type="domain" description="HTH lysR-type" evidence="5">
    <location>
        <begin position="4"/>
        <end position="61"/>
    </location>
</feature>
<dbReference type="GO" id="GO:0003677">
    <property type="term" value="F:DNA binding"/>
    <property type="evidence" value="ECO:0007669"/>
    <property type="project" value="UniProtKB-KW"/>
</dbReference>
<keyword evidence="4" id="KW-0804">Transcription</keyword>
<dbReference type="Gene3D" id="1.10.10.10">
    <property type="entry name" value="Winged helix-like DNA-binding domain superfamily/Winged helix DNA-binding domain"/>
    <property type="match status" value="1"/>
</dbReference>
<dbReference type="PROSITE" id="PS50931">
    <property type="entry name" value="HTH_LYSR"/>
    <property type="match status" value="1"/>
</dbReference>
<reference evidence="6 7" key="1">
    <citation type="submission" date="2017-03" db="EMBL/GenBank/DDBJ databases">
        <title>Genome Sequence of Roseovarius mucosus strain SMR3 Isolated from a culture of the Diatom Skeletonema marinoi.</title>
        <authorList>
            <person name="Topel M."/>
            <person name="Pinder M."/>
            <person name="Johansson O.N."/>
            <person name="Kourtchenko O."/>
            <person name="Godhe A."/>
            <person name="Clarke A.K."/>
        </authorList>
    </citation>
    <scope>NUCLEOTIDE SEQUENCE [LARGE SCALE GENOMIC DNA]</scope>
    <source>
        <strain evidence="6 7">SMR3</strain>
    </source>
</reference>
<dbReference type="Gene3D" id="3.40.190.10">
    <property type="entry name" value="Periplasmic binding protein-like II"/>
    <property type="match status" value="2"/>
</dbReference>
<dbReference type="AlphaFoldDB" id="A0A1V0RSQ6"/>
<dbReference type="InterPro" id="IPR036388">
    <property type="entry name" value="WH-like_DNA-bd_sf"/>
</dbReference>
<name>A0A1V0RSQ6_9RHOB</name>
<dbReference type="SUPFAM" id="SSF53850">
    <property type="entry name" value="Periplasmic binding protein-like II"/>
    <property type="match status" value="1"/>
</dbReference>
<evidence type="ECO:0000256" key="1">
    <source>
        <dbReference type="ARBA" id="ARBA00009437"/>
    </source>
</evidence>
<keyword evidence="2" id="KW-0805">Transcription regulation</keyword>
<evidence type="ECO:0000259" key="5">
    <source>
        <dbReference type="PROSITE" id="PS50931"/>
    </source>
</evidence>
<evidence type="ECO:0000313" key="6">
    <source>
        <dbReference type="EMBL" id="ARE84781.1"/>
    </source>
</evidence>
<dbReference type="InterPro" id="IPR000847">
    <property type="entry name" value="LysR_HTH_N"/>
</dbReference>
<dbReference type="InterPro" id="IPR050176">
    <property type="entry name" value="LTTR"/>
</dbReference>
<proteinExistence type="inferred from homology"/>